<evidence type="ECO:0000256" key="7">
    <source>
        <dbReference type="SAM" id="MobiDB-lite"/>
    </source>
</evidence>
<keyword evidence="3" id="KW-1003">Cell membrane</keyword>
<dbReference type="SUPFAM" id="SSF52540">
    <property type="entry name" value="P-loop containing nucleoside triphosphate hydrolases"/>
    <property type="match status" value="1"/>
</dbReference>
<evidence type="ECO:0000313" key="10">
    <source>
        <dbReference type="Proteomes" id="UP000249185"/>
    </source>
</evidence>
<proteinExistence type="inferred from homology"/>
<dbReference type="AlphaFoldDB" id="A0A2W5MZQ5"/>
<keyword evidence="6 8" id="KW-0472">Membrane</keyword>
<evidence type="ECO:0000256" key="1">
    <source>
        <dbReference type="ARBA" id="ARBA00004651"/>
    </source>
</evidence>
<dbReference type="InterPro" id="IPR051539">
    <property type="entry name" value="T4SS-coupling_protein"/>
</dbReference>
<dbReference type="CDD" id="cd01127">
    <property type="entry name" value="TrwB_TraG_TraD_VirD4"/>
    <property type="match status" value="1"/>
</dbReference>
<evidence type="ECO:0000256" key="2">
    <source>
        <dbReference type="ARBA" id="ARBA00008806"/>
    </source>
</evidence>
<dbReference type="EMBL" id="QFPW01000027">
    <property type="protein sequence ID" value="PZQ46294.1"/>
    <property type="molecule type" value="Genomic_DNA"/>
</dbReference>
<evidence type="ECO:0000256" key="6">
    <source>
        <dbReference type="ARBA" id="ARBA00023136"/>
    </source>
</evidence>
<dbReference type="PANTHER" id="PTHR37937:SF1">
    <property type="entry name" value="CONJUGATIVE TRANSFER: DNA TRANSPORT"/>
    <property type="match status" value="1"/>
</dbReference>
<feature type="compositionally biased region" description="Basic and acidic residues" evidence="7">
    <location>
        <begin position="626"/>
        <end position="635"/>
    </location>
</feature>
<feature type="transmembrane region" description="Helical" evidence="8">
    <location>
        <begin position="66"/>
        <end position="86"/>
    </location>
</feature>
<organism evidence="9 10">
    <name type="scientific">Rhodovulum sulfidophilum</name>
    <name type="common">Rhodobacter sulfidophilus</name>
    <dbReference type="NCBI Taxonomy" id="35806"/>
    <lineage>
        <taxon>Bacteria</taxon>
        <taxon>Pseudomonadati</taxon>
        <taxon>Pseudomonadota</taxon>
        <taxon>Alphaproteobacteria</taxon>
        <taxon>Rhodobacterales</taxon>
        <taxon>Paracoccaceae</taxon>
        <taxon>Rhodovulum</taxon>
    </lineage>
</organism>
<evidence type="ECO:0000256" key="5">
    <source>
        <dbReference type="ARBA" id="ARBA00022989"/>
    </source>
</evidence>
<reference evidence="9 10" key="1">
    <citation type="submission" date="2017-08" db="EMBL/GenBank/DDBJ databases">
        <title>Infants hospitalized years apart are colonized by the same room-sourced microbial strains.</title>
        <authorList>
            <person name="Brooks B."/>
            <person name="Olm M.R."/>
            <person name="Firek B.A."/>
            <person name="Baker R."/>
            <person name="Thomas B.C."/>
            <person name="Morowitz M.J."/>
            <person name="Banfield J.F."/>
        </authorList>
    </citation>
    <scope>NUCLEOTIDE SEQUENCE [LARGE SCALE GENOMIC DNA]</scope>
    <source>
        <strain evidence="9">S2_005_002_R2_34</strain>
    </source>
</reference>
<keyword evidence="4 8" id="KW-0812">Transmembrane</keyword>
<name>A0A2W5MZQ5_RHOSU</name>
<comment type="similarity">
    <text evidence="2">Belongs to the VirD4/TraG family.</text>
</comment>
<protein>
    <submittedName>
        <fullName evidence="9">Type IV secretion system protein VirD4</fullName>
    </submittedName>
</protein>
<dbReference type="PANTHER" id="PTHR37937">
    <property type="entry name" value="CONJUGATIVE TRANSFER: DNA TRANSPORT"/>
    <property type="match status" value="1"/>
</dbReference>
<dbReference type="GO" id="GO:0005886">
    <property type="term" value="C:plasma membrane"/>
    <property type="evidence" value="ECO:0007669"/>
    <property type="project" value="UniProtKB-SubCell"/>
</dbReference>
<evidence type="ECO:0000313" key="9">
    <source>
        <dbReference type="EMBL" id="PZQ46294.1"/>
    </source>
</evidence>
<comment type="caution">
    <text evidence="9">The sequence shown here is derived from an EMBL/GenBank/DDBJ whole genome shotgun (WGS) entry which is preliminary data.</text>
</comment>
<dbReference type="Gene3D" id="3.40.50.300">
    <property type="entry name" value="P-loop containing nucleotide triphosphate hydrolases"/>
    <property type="match status" value="1"/>
</dbReference>
<accession>A0A2W5MZQ5</accession>
<dbReference type="InterPro" id="IPR027417">
    <property type="entry name" value="P-loop_NTPase"/>
</dbReference>
<dbReference type="Proteomes" id="UP000249185">
    <property type="component" value="Unassembled WGS sequence"/>
</dbReference>
<dbReference type="InterPro" id="IPR003688">
    <property type="entry name" value="TraG/VirD4"/>
</dbReference>
<gene>
    <name evidence="9" type="ORF">DI556_20685</name>
</gene>
<dbReference type="Pfam" id="PF02534">
    <property type="entry name" value="T4SS-DNA_transf"/>
    <property type="match status" value="1"/>
</dbReference>
<feature type="region of interest" description="Disordered" evidence="7">
    <location>
        <begin position="552"/>
        <end position="644"/>
    </location>
</feature>
<evidence type="ECO:0000256" key="3">
    <source>
        <dbReference type="ARBA" id="ARBA00022475"/>
    </source>
</evidence>
<keyword evidence="5 8" id="KW-1133">Transmembrane helix</keyword>
<evidence type="ECO:0000256" key="8">
    <source>
        <dbReference type="SAM" id="Phobius"/>
    </source>
</evidence>
<comment type="subcellular location">
    <subcellularLocation>
        <location evidence="1">Cell membrane</location>
        <topology evidence="1">Multi-pass membrane protein</topology>
    </subcellularLocation>
</comment>
<sequence length="674" mass="72407">MMGQRGQDALLGALLGLMFGVLPAVLAAGAFITWRLGGDLRQIDLLTYLRLFPGLEYAFAGDYGRAALLGLGVIGASVIGGVALLWRKELTTHGTARWADRAELCRARLLARRAREIRGPVWGKLGTPRSAAAYLSSEAIVHSLVAAPTGSGKGVGVVIPTLLTYKGSTVVLDVKGENYEETARARHALGDRVFKFAPYAPDRRSHRYNPFDAIAAAPERRRFAEALRLGSSLLGEKPGTESWINGSREIFAATAIVALERGQPTIAAVYDLLTTPGAPNALLAALGAETTSGEAASVFNRFAGLPEKSLGGYVSIMFEAGLRLWANPDVRDATAASDFEITSFRSDPASVFLCVSQKDLEVLAPLIRLLFQQMFTDLQETERGAKDRYDVLFLLDEFASLGKMQELGRAITTVRSSGAHLMLIVQSLANLQVYGREGAANFMGNCELQLFMAPTDTDTPKYISEAIGDRTYLSRSRSWRQRGFEAASVSERAEGAALIRPEQIRLLGPQAAIALVRDMNPIALRKVRYFEDRRLAVLYERQAKTSLDVFEPAELPSSPRSGQIWGGAGDAAVAEDGVGGGIDETEEPTADPEAPSSDAPKGPRVVRRIGGTSERGDAASEDELPEAERGERLDEVLSGQEEVASEIDDICDAVRRALLGPLASGDESPEAAGG</sequence>
<evidence type="ECO:0000256" key="4">
    <source>
        <dbReference type="ARBA" id="ARBA00022692"/>
    </source>
</evidence>